<dbReference type="GO" id="GO:0051539">
    <property type="term" value="F:4 iron, 4 sulfur cluster binding"/>
    <property type="evidence" value="ECO:0007669"/>
    <property type="project" value="UniProtKB-UniRule"/>
</dbReference>
<protein>
    <recommendedName>
        <fullName evidence="2 3">Heme chaperone HemW</fullName>
    </recommendedName>
</protein>
<accession>A0A6G9HGN5</accession>
<dbReference type="SFLD" id="SFLDG01082">
    <property type="entry name" value="B12-binding_domain_containing"/>
    <property type="match status" value="1"/>
</dbReference>
<keyword evidence="3" id="KW-0963">Cytoplasm</keyword>
<dbReference type="InterPro" id="IPR058240">
    <property type="entry name" value="rSAM_sf"/>
</dbReference>
<evidence type="ECO:0000313" key="5">
    <source>
        <dbReference type="EMBL" id="QIQ09871.1"/>
    </source>
</evidence>
<dbReference type="SFLD" id="SFLDG01065">
    <property type="entry name" value="anaerobic_coproporphyrinogen-I"/>
    <property type="match status" value="1"/>
</dbReference>
<keyword evidence="3" id="KW-0408">Iron</keyword>
<keyword evidence="3" id="KW-0411">Iron-sulfur</keyword>
<proteinExistence type="inferred from homology"/>
<reference evidence="5" key="1">
    <citation type="journal article" date="2020" name="J. ISSAAS">
        <title>Lactobacilli and other gastrointestinal microbiota of Peromyscus leucopus, reservoir host for agents of Lyme disease and other zoonoses in North America.</title>
        <authorList>
            <person name="Milovic A."/>
            <person name="Bassam K."/>
            <person name="Shao H."/>
            <person name="Chatzistamou I."/>
            <person name="Tufts D.M."/>
            <person name="Diuk-Wasser M."/>
            <person name="Barbour A.G."/>
        </authorList>
    </citation>
    <scope>NUCLEOTIDE SEQUENCE</scope>
    <source>
        <strain evidence="5">LL85</strain>
    </source>
</reference>
<dbReference type="AlphaFoldDB" id="A0A6G9HGN5"/>
<keyword evidence="3" id="KW-0479">Metal-binding</keyword>
<comment type="subcellular location">
    <subcellularLocation>
        <location evidence="3">Cytoplasm</location>
    </subcellularLocation>
</comment>
<dbReference type="SUPFAM" id="SSF102114">
    <property type="entry name" value="Radical SAM enzymes"/>
    <property type="match status" value="1"/>
</dbReference>
<comment type="similarity">
    <text evidence="1">Belongs to the anaerobic coproporphyrinogen-III oxidase family. HemW subfamily.</text>
</comment>
<comment type="function">
    <text evidence="3">Probably acts as a heme chaperone, transferring heme to an unknown acceptor. Binds one molecule of heme per monomer, possibly covalently. Binds 1 [4Fe-4S] cluster. The cluster is coordinated with 3 cysteines and an exchangeable S-adenosyl-L-methionine.</text>
</comment>
<keyword evidence="3" id="KW-0949">S-adenosyl-L-methionine</keyword>
<name>A0A6G9HGN5_9MOLU</name>
<evidence type="ECO:0000259" key="4">
    <source>
        <dbReference type="PROSITE" id="PS51918"/>
    </source>
</evidence>
<dbReference type="SFLD" id="SFLDF00562">
    <property type="entry name" value="HemN-like__clustered_with_heat"/>
    <property type="match status" value="1"/>
</dbReference>
<sequence>MNQVNHLYIHIPFCKHICWYCDFKRSLSDDKTKSEYIDLLIKELNDKYKNHKFKTIYVGGGTPNCLNHDLYRLLNKLSNHLQDDYEFTIECNPEFITDKQIKEFVNCKVNRISLGVQSTNDNILKQIGRKHTIKDVENAINIIKNNISNFSIDLIYGFNEQTIEDIQKDFEFINKYKIPHVSFYSLEIKDNSIYGKMNYHINEVDIEDKLKFIERKFSELGYIRYEVSNWCKDLSLTSKHNLAYWNSADWIGMGYGAFGFQNLDYYNVSGSSLNWNVEHHKLTEEELYQQVFIMGLRTIYGLDLNNELHNKAYQYYKNKLDKKQISIKNNHIVAKNLNTIDNILIDLI</sequence>
<dbReference type="GO" id="GO:0046872">
    <property type="term" value="F:metal ion binding"/>
    <property type="evidence" value="ECO:0007669"/>
    <property type="project" value="UniProtKB-UniRule"/>
</dbReference>
<dbReference type="SMART" id="SM00729">
    <property type="entry name" value="Elp3"/>
    <property type="match status" value="1"/>
</dbReference>
<dbReference type="GO" id="GO:0005737">
    <property type="term" value="C:cytoplasm"/>
    <property type="evidence" value="ECO:0007669"/>
    <property type="project" value="UniProtKB-SubCell"/>
</dbReference>
<dbReference type="InterPro" id="IPR004559">
    <property type="entry name" value="HemW-like"/>
</dbReference>
<gene>
    <name evidence="5" type="primary">hemN</name>
    <name evidence="5" type="ORF">PlMoll_0340</name>
</gene>
<keyword evidence="3" id="KW-0143">Chaperone</keyword>
<organism evidence="5">
    <name type="scientific">uncultured Mycoplasmataceae bacterium</name>
    <dbReference type="NCBI Taxonomy" id="300027"/>
    <lineage>
        <taxon>Bacteria</taxon>
        <taxon>Bacillati</taxon>
        <taxon>Mycoplasmatota</taxon>
        <taxon>Mollicutes</taxon>
        <taxon>Mycoplasmataceae</taxon>
        <taxon>environmental samples</taxon>
    </lineage>
</organism>
<dbReference type="NCBIfam" id="NF004567">
    <property type="entry name" value="PRK05904.1"/>
    <property type="match status" value="1"/>
</dbReference>
<dbReference type="CDD" id="cd01335">
    <property type="entry name" value="Radical_SAM"/>
    <property type="match status" value="1"/>
</dbReference>
<keyword evidence="3" id="KW-0349">Heme</keyword>
<keyword evidence="3" id="KW-0004">4Fe-4S</keyword>
<evidence type="ECO:0000256" key="1">
    <source>
        <dbReference type="ARBA" id="ARBA00006100"/>
    </source>
</evidence>
<dbReference type="PANTHER" id="PTHR13932:SF5">
    <property type="entry name" value="RADICAL S-ADENOSYL METHIONINE DOMAIN-CONTAINING PROTEIN 1, MITOCHONDRIAL"/>
    <property type="match status" value="1"/>
</dbReference>
<evidence type="ECO:0000256" key="2">
    <source>
        <dbReference type="ARBA" id="ARBA00017228"/>
    </source>
</evidence>
<dbReference type="Pfam" id="PF04055">
    <property type="entry name" value="Radical_SAM"/>
    <property type="match status" value="1"/>
</dbReference>
<dbReference type="PANTHER" id="PTHR13932">
    <property type="entry name" value="COPROPORPHYRINIGEN III OXIDASE"/>
    <property type="match status" value="1"/>
</dbReference>
<dbReference type="InterPro" id="IPR007197">
    <property type="entry name" value="rSAM"/>
</dbReference>
<dbReference type="PROSITE" id="PS51918">
    <property type="entry name" value="RADICAL_SAM"/>
    <property type="match status" value="1"/>
</dbReference>
<dbReference type="Gene3D" id="3.80.30.20">
    <property type="entry name" value="tm_1862 like domain"/>
    <property type="match status" value="1"/>
</dbReference>
<evidence type="ECO:0000256" key="3">
    <source>
        <dbReference type="RuleBase" id="RU364116"/>
    </source>
</evidence>
<dbReference type="InterPro" id="IPR034505">
    <property type="entry name" value="Coproporphyrinogen-III_oxidase"/>
</dbReference>
<dbReference type="InterPro" id="IPR006638">
    <property type="entry name" value="Elp3/MiaA/NifB-like_rSAM"/>
</dbReference>
<dbReference type="GO" id="GO:0006779">
    <property type="term" value="P:porphyrin-containing compound biosynthetic process"/>
    <property type="evidence" value="ECO:0007669"/>
    <property type="project" value="InterPro"/>
</dbReference>
<dbReference type="GO" id="GO:0004109">
    <property type="term" value="F:coproporphyrinogen oxidase activity"/>
    <property type="evidence" value="ECO:0007669"/>
    <property type="project" value="InterPro"/>
</dbReference>
<dbReference type="NCBIfam" id="TIGR00539">
    <property type="entry name" value="hemN_rel"/>
    <property type="match status" value="1"/>
</dbReference>
<dbReference type="InterPro" id="IPR023404">
    <property type="entry name" value="rSAM_horseshoe"/>
</dbReference>
<dbReference type="EMBL" id="MN991199">
    <property type="protein sequence ID" value="QIQ09871.1"/>
    <property type="molecule type" value="Genomic_DNA"/>
</dbReference>
<dbReference type="SFLD" id="SFLDS00029">
    <property type="entry name" value="Radical_SAM"/>
    <property type="match status" value="1"/>
</dbReference>
<feature type="domain" description="Radical SAM core" evidence="4">
    <location>
        <begin position="1"/>
        <end position="226"/>
    </location>
</feature>